<dbReference type="GO" id="GO:0000976">
    <property type="term" value="F:transcription cis-regulatory region binding"/>
    <property type="evidence" value="ECO:0007669"/>
    <property type="project" value="TreeGrafter"/>
</dbReference>
<evidence type="ECO:0000313" key="4">
    <source>
        <dbReference type="EMBL" id="BCR36609.1"/>
    </source>
</evidence>
<dbReference type="InterPro" id="IPR011006">
    <property type="entry name" value="CheY-like_superfamily"/>
</dbReference>
<keyword evidence="1" id="KW-0597">Phosphoprotein</keyword>
<reference evidence="4" key="1">
    <citation type="submission" date="2021-01" db="EMBL/GenBank/DDBJ databases">
        <title>Draft genome sequence of Acholeplasmataceae bacterium strain Mahy22.</title>
        <authorList>
            <person name="Watanabe M."/>
            <person name="Kojima H."/>
            <person name="Fukui M."/>
        </authorList>
    </citation>
    <scope>NUCLEOTIDE SEQUENCE</scope>
    <source>
        <strain evidence="4">Mahy22</strain>
    </source>
</reference>
<dbReference type="InterPro" id="IPR036388">
    <property type="entry name" value="WH-like_DNA-bd_sf"/>
</dbReference>
<dbReference type="Gene3D" id="6.10.250.690">
    <property type="match status" value="1"/>
</dbReference>
<proteinExistence type="predicted"/>
<evidence type="ECO:0000256" key="3">
    <source>
        <dbReference type="ARBA" id="ARBA00023125"/>
    </source>
</evidence>
<dbReference type="PANTHER" id="PTHR48111:SF40">
    <property type="entry name" value="PHOSPHATE REGULON TRANSCRIPTIONAL REGULATORY PROTEIN PHOB"/>
    <property type="match status" value="1"/>
</dbReference>
<dbReference type="Gene3D" id="3.40.50.2300">
    <property type="match status" value="1"/>
</dbReference>
<protein>
    <submittedName>
        <fullName evidence="4">DNA-binding response regulator</fullName>
    </submittedName>
</protein>
<dbReference type="CDD" id="cd00383">
    <property type="entry name" value="trans_reg_C"/>
    <property type="match status" value="1"/>
</dbReference>
<keyword evidence="3 4" id="KW-0238">DNA-binding</keyword>
<dbReference type="InterPro" id="IPR016032">
    <property type="entry name" value="Sig_transdc_resp-reg_C-effctor"/>
</dbReference>
<name>A0A7U9XWN2_9MOLU</name>
<dbReference type="KEGG" id="manr:MPAN_015020"/>
<accession>A0A7U9XWN2</accession>
<dbReference type="GO" id="GO:0005829">
    <property type="term" value="C:cytosol"/>
    <property type="evidence" value="ECO:0007669"/>
    <property type="project" value="TreeGrafter"/>
</dbReference>
<dbReference type="GO" id="GO:0000156">
    <property type="term" value="F:phosphorelay response regulator activity"/>
    <property type="evidence" value="ECO:0007669"/>
    <property type="project" value="TreeGrafter"/>
</dbReference>
<dbReference type="Proteomes" id="UP000620133">
    <property type="component" value="Chromosome"/>
</dbReference>
<dbReference type="RefSeq" id="WP_176239255.1">
    <property type="nucleotide sequence ID" value="NZ_AP024412.1"/>
</dbReference>
<gene>
    <name evidence="4" type="ORF">MPAN_015020</name>
</gene>
<dbReference type="PROSITE" id="PS51755">
    <property type="entry name" value="OMPR_PHOB"/>
    <property type="match status" value="1"/>
</dbReference>
<dbReference type="Gene3D" id="1.10.10.10">
    <property type="entry name" value="Winged helix-like DNA-binding domain superfamily/Winged helix DNA-binding domain"/>
    <property type="match status" value="1"/>
</dbReference>
<dbReference type="Pfam" id="PF00072">
    <property type="entry name" value="Response_reg"/>
    <property type="match status" value="1"/>
</dbReference>
<dbReference type="SUPFAM" id="SSF52172">
    <property type="entry name" value="CheY-like"/>
    <property type="match status" value="1"/>
</dbReference>
<dbReference type="SMART" id="SM00448">
    <property type="entry name" value="REC"/>
    <property type="match status" value="1"/>
</dbReference>
<dbReference type="InterPro" id="IPR039420">
    <property type="entry name" value="WalR-like"/>
</dbReference>
<evidence type="ECO:0000256" key="1">
    <source>
        <dbReference type="ARBA" id="ARBA00022553"/>
    </source>
</evidence>
<dbReference type="EMBL" id="AP024412">
    <property type="protein sequence ID" value="BCR36609.1"/>
    <property type="molecule type" value="Genomic_DNA"/>
</dbReference>
<keyword evidence="5" id="KW-1185">Reference proteome</keyword>
<dbReference type="PROSITE" id="PS50110">
    <property type="entry name" value="RESPONSE_REGULATORY"/>
    <property type="match status" value="1"/>
</dbReference>
<evidence type="ECO:0000256" key="2">
    <source>
        <dbReference type="ARBA" id="ARBA00023012"/>
    </source>
</evidence>
<dbReference type="InterPro" id="IPR001789">
    <property type="entry name" value="Sig_transdc_resp-reg_receiver"/>
</dbReference>
<sequence>MPIVYFVEDDQAIQYVIEKTIENAGYTGYGFSTGEAFFDKFKLQKPDMILLDIMLPDVSGLDILKLIRKMDDKIPVMMISALQNEMDKVIALDLGADDYMTKPFGVLELTSRLQARLRNIQGDHIYSFKDVKIDDHKHICLMNNDEVYLTNKEYDILRLLIKNQNGATSKEMIFKSIWNTDFIGESRTLDMHIKSLRQKLKTKQSTLEIKTIRGIGYQIK</sequence>
<dbReference type="PANTHER" id="PTHR48111">
    <property type="entry name" value="REGULATOR OF RPOS"/>
    <property type="match status" value="1"/>
</dbReference>
<dbReference type="CDD" id="cd17574">
    <property type="entry name" value="REC_OmpR"/>
    <property type="match status" value="1"/>
</dbReference>
<dbReference type="InterPro" id="IPR001867">
    <property type="entry name" value="OmpR/PhoB-type_DNA-bd"/>
</dbReference>
<dbReference type="GO" id="GO:0032993">
    <property type="term" value="C:protein-DNA complex"/>
    <property type="evidence" value="ECO:0007669"/>
    <property type="project" value="TreeGrafter"/>
</dbReference>
<keyword evidence="2" id="KW-0902">Two-component regulatory system</keyword>
<dbReference type="SUPFAM" id="SSF46894">
    <property type="entry name" value="C-terminal effector domain of the bipartite response regulators"/>
    <property type="match status" value="1"/>
</dbReference>
<dbReference type="Pfam" id="PF00486">
    <property type="entry name" value="Trans_reg_C"/>
    <property type="match status" value="1"/>
</dbReference>
<dbReference type="GO" id="GO:0006355">
    <property type="term" value="P:regulation of DNA-templated transcription"/>
    <property type="evidence" value="ECO:0007669"/>
    <property type="project" value="InterPro"/>
</dbReference>
<dbReference type="SMART" id="SM00862">
    <property type="entry name" value="Trans_reg_C"/>
    <property type="match status" value="1"/>
</dbReference>
<evidence type="ECO:0000313" key="5">
    <source>
        <dbReference type="Proteomes" id="UP000620133"/>
    </source>
</evidence>
<organism evidence="4 5">
    <name type="scientific">Mariniplasma anaerobium</name>
    <dbReference type="NCBI Taxonomy" id="2735436"/>
    <lineage>
        <taxon>Bacteria</taxon>
        <taxon>Bacillati</taxon>
        <taxon>Mycoplasmatota</taxon>
        <taxon>Mollicutes</taxon>
        <taxon>Acholeplasmatales</taxon>
        <taxon>Acholeplasmataceae</taxon>
        <taxon>Mariniplasma</taxon>
    </lineage>
</organism>
<dbReference type="AlphaFoldDB" id="A0A7U9XWN2"/>